<dbReference type="PRINTS" id="PR00368">
    <property type="entry name" value="FADPNR"/>
</dbReference>
<dbReference type="InterPro" id="IPR023753">
    <property type="entry name" value="FAD/NAD-binding_dom"/>
</dbReference>
<feature type="domain" description="FAD/NAD(P)-binding" evidence="6">
    <location>
        <begin position="6"/>
        <end position="315"/>
    </location>
</feature>
<comment type="similarity">
    <text evidence="2">Belongs to the NADH dehydrogenase family.</text>
</comment>
<accession>A0A1B6VLZ9</accession>
<dbReference type="AlphaFoldDB" id="A0A1B6VLZ9"/>
<dbReference type="GO" id="GO:0003955">
    <property type="term" value="F:NAD(P)H dehydrogenase (quinone) activity"/>
    <property type="evidence" value="ECO:0007669"/>
    <property type="project" value="TreeGrafter"/>
</dbReference>
<dbReference type="PRINTS" id="PR00411">
    <property type="entry name" value="PNDRDTASEI"/>
</dbReference>
<dbReference type="PANTHER" id="PTHR42913">
    <property type="entry name" value="APOPTOSIS-INDUCING FACTOR 1"/>
    <property type="match status" value="1"/>
</dbReference>
<dbReference type="Proteomes" id="UP000077786">
    <property type="component" value="Unassembled WGS sequence"/>
</dbReference>
<evidence type="ECO:0000256" key="2">
    <source>
        <dbReference type="ARBA" id="ARBA00005272"/>
    </source>
</evidence>
<dbReference type="RefSeq" id="WP_064273849.1">
    <property type="nucleotide sequence ID" value="NZ_CP183030.1"/>
</dbReference>
<gene>
    <name evidence="7" type="ORF">A0123_00936</name>
</gene>
<dbReference type="Gene3D" id="3.50.50.100">
    <property type="match status" value="1"/>
</dbReference>
<dbReference type="EMBL" id="LUTU01000005">
    <property type="protein sequence ID" value="OAJ68232.1"/>
    <property type="molecule type" value="Genomic_DNA"/>
</dbReference>
<comment type="caution">
    <text evidence="7">The sequence shown here is derived from an EMBL/GenBank/DDBJ whole genome shotgun (WGS) entry which is preliminary data.</text>
</comment>
<reference evidence="7 8" key="1">
    <citation type="submission" date="2016-03" db="EMBL/GenBank/DDBJ databases">
        <title>Draft genome sequence of Gluconobacter cerinus strain CECT 9110.</title>
        <authorList>
            <person name="Sainz F."/>
            <person name="Mas A."/>
            <person name="Torija M.J."/>
        </authorList>
    </citation>
    <scope>NUCLEOTIDE SEQUENCE [LARGE SCALE GENOMIC DNA]</scope>
    <source>
        <strain evidence="7 8">CECT 9110</strain>
    </source>
</reference>
<dbReference type="PANTHER" id="PTHR42913:SF3">
    <property type="entry name" value="64 KDA MITOCHONDRIAL NADH DEHYDROGENASE (EUROFUNG)"/>
    <property type="match status" value="1"/>
</dbReference>
<dbReference type="SUPFAM" id="SSF51905">
    <property type="entry name" value="FAD/NAD(P)-binding domain"/>
    <property type="match status" value="2"/>
</dbReference>
<sequence length="409" mass="42526">MSAATRVVVLGGGVGGLEAATALGRRNNIAVTLVDRSPVHYWKPSLHEFAAGTMQHDGNCIPFAETAGKFGFSFVQSLPTAVDRTAQTVTLENGSTLPYDYLVVALGSRANDFGIPGILDHCRFIDSLNDADTLYSEFRKALQAARAAGQKLSLGIVGGGATGVQLAAELCKAIDEAPGLGPSVRKTGLDAVLIETGPRILPAFPEAVSTAAASQLEKLGISVRTGAMVVGADEHGFNLKSGEQIPATLRVWAAGVRASDATGLFDGLERGRAGQLGVTQTLQTTEDAKIFAIGDCARIDAAPVAPTAQAARQQGQYVGRVLPQIVAGQTPAPFVYNDRGAVVALGDYNGWGMLDANRSFGGGLVSGLFARLIHEGLYRQHQAGIVGLVKTACTTVKEHLSPVKPDLGA</sequence>
<dbReference type="OrthoDB" id="9781621at2"/>
<protein>
    <submittedName>
        <fullName evidence="7">NADH dehydrogenase type II</fullName>
    </submittedName>
</protein>
<dbReference type="InterPro" id="IPR051169">
    <property type="entry name" value="NADH-Q_oxidoreductase"/>
</dbReference>
<dbReference type="GO" id="GO:0019646">
    <property type="term" value="P:aerobic electron transport chain"/>
    <property type="evidence" value="ECO:0007669"/>
    <property type="project" value="TreeGrafter"/>
</dbReference>
<evidence type="ECO:0000313" key="7">
    <source>
        <dbReference type="EMBL" id="OAJ68232.1"/>
    </source>
</evidence>
<evidence type="ECO:0000313" key="8">
    <source>
        <dbReference type="Proteomes" id="UP000077786"/>
    </source>
</evidence>
<keyword evidence="3" id="KW-0285">Flavoprotein</keyword>
<dbReference type="Pfam" id="PF07992">
    <property type="entry name" value="Pyr_redox_2"/>
    <property type="match status" value="1"/>
</dbReference>
<evidence type="ECO:0000256" key="5">
    <source>
        <dbReference type="ARBA" id="ARBA00023002"/>
    </source>
</evidence>
<dbReference type="InterPro" id="IPR036188">
    <property type="entry name" value="FAD/NAD-bd_sf"/>
</dbReference>
<dbReference type="PATRIC" id="fig|38307.3.peg.963"/>
<evidence type="ECO:0000256" key="4">
    <source>
        <dbReference type="ARBA" id="ARBA00022827"/>
    </source>
</evidence>
<evidence type="ECO:0000256" key="1">
    <source>
        <dbReference type="ARBA" id="ARBA00001974"/>
    </source>
</evidence>
<organism evidence="7 8">
    <name type="scientific">Gluconobacter cerinus</name>
    <dbReference type="NCBI Taxonomy" id="38307"/>
    <lineage>
        <taxon>Bacteria</taxon>
        <taxon>Pseudomonadati</taxon>
        <taxon>Pseudomonadota</taxon>
        <taxon>Alphaproteobacteria</taxon>
        <taxon>Acetobacterales</taxon>
        <taxon>Acetobacteraceae</taxon>
        <taxon>Gluconobacter</taxon>
    </lineage>
</organism>
<name>A0A1B6VLZ9_9PROT</name>
<evidence type="ECO:0000259" key="6">
    <source>
        <dbReference type="Pfam" id="PF07992"/>
    </source>
</evidence>
<evidence type="ECO:0000256" key="3">
    <source>
        <dbReference type="ARBA" id="ARBA00022630"/>
    </source>
</evidence>
<comment type="cofactor">
    <cofactor evidence="1">
        <name>FAD</name>
        <dbReference type="ChEBI" id="CHEBI:57692"/>
    </cofactor>
</comment>
<proteinExistence type="inferred from homology"/>
<keyword evidence="5" id="KW-0560">Oxidoreductase</keyword>
<keyword evidence="4" id="KW-0274">FAD</keyword>